<keyword evidence="2" id="KW-1185">Reference proteome</keyword>
<name>A0A284S118_ARMOS</name>
<proteinExistence type="predicted"/>
<dbReference type="Proteomes" id="UP000219338">
    <property type="component" value="Unassembled WGS sequence"/>
</dbReference>
<evidence type="ECO:0000313" key="1">
    <source>
        <dbReference type="EMBL" id="SJL14694.1"/>
    </source>
</evidence>
<dbReference type="AlphaFoldDB" id="A0A284S118"/>
<reference evidence="2" key="1">
    <citation type="journal article" date="2017" name="Nat. Ecol. Evol.">
        <title>Genome expansion and lineage-specific genetic innovations in the forest pathogenic fungi Armillaria.</title>
        <authorList>
            <person name="Sipos G."/>
            <person name="Prasanna A.N."/>
            <person name="Walter M.C."/>
            <person name="O'Connor E."/>
            <person name="Balint B."/>
            <person name="Krizsan K."/>
            <person name="Kiss B."/>
            <person name="Hess J."/>
            <person name="Varga T."/>
            <person name="Slot J."/>
            <person name="Riley R."/>
            <person name="Boka B."/>
            <person name="Rigling D."/>
            <person name="Barry K."/>
            <person name="Lee J."/>
            <person name="Mihaltcheva S."/>
            <person name="LaButti K."/>
            <person name="Lipzen A."/>
            <person name="Waldron R."/>
            <person name="Moloney N.M."/>
            <person name="Sperisen C."/>
            <person name="Kredics L."/>
            <person name="Vagvoelgyi C."/>
            <person name="Patrignani A."/>
            <person name="Fitzpatrick D."/>
            <person name="Nagy I."/>
            <person name="Doyle S."/>
            <person name="Anderson J.B."/>
            <person name="Grigoriev I.V."/>
            <person name="Gueldener U."/>
            <person name="Muensterkoetter M."/>
            <person name="Nagy L.G."/>
        </authorList>
    </citation>
    <scope>NUCLEOTIDE SEQUENCE [LARGE SCALE GENOMIC DNA]</scope>
    <source>
        <strain evidence="2">C18/9</strain>
    </source>
</reference>
<organism evidence="1 2">
    <name type="scientific">Armillaria ostoyae</name>
    <name type="common">Armillaria root rot fungus</name>
    <dbReference type="NCBI Taxonomy" id="47428"/>
    <lineage>
        <taxon>Eukaryota</taxon>
        <taxon>Fungi</taxon>
        <taxon>Dikarya</taxon>
        <taxon>Basidiomycota</taxon>
        <taxon>Agaricomycotina</taxon>
        <taxon>Agaricomycetes</taxon>
        <taxon>Agaricomycetidae</taxon>
        <taxon>Agaricales</taxon>
        <taxon>Marasmiineae</taxon>
        <taxon>Physalacriaceae</taxon>
        <taxon>Armillaria</taxon>
    </lineage>
</organism>
<gene>
    <name evidence="1" type="ORF">ARMOST_18160</name>
</gene>
<evidence type="ECO:0000313" key="2">
    <source>
        <dbReference type="Proteomes" id="UP000219338"/>
    </source>
</evidence>
<sequence>MYASLCLKDFVAIPPPLVMSPAFDDCAFSASSLRPLKYYRSQYRFHPELILFPWTTASVICTSM</sequence>
<protein>
    <submittedName>
        <fullName evidence="1">Uncharacterized protein</fullName>
    </submittedName>
</protein>
<dbReference type="EMBL" id="FUEG01000025">
    <property type="protein sequence ID" value="SJL14694.1"/>
    <property type="molecule type" value="Genomic_DNA"/>
</dbReference>
<accession>A0A284S118</accession>